<feature type="signal peptide" evidence="11">
    <location>
        <begin position="1"/>
        <end position="20"/>
    </location>
</feature>
<dbReference type="InterPro" id="IPR033900">
    <property type="entry name" value="Gram_neg_porin_domain"/>
</dbReference>
<dbReference type="PANTHER" id="PTHR34501">
    <property type="entry name" value="PROTEIN YDDL-RELATED"/>
    <property type="match status" value="1"/>
</dbReference>
<evidence type="ECO:0000256" key="7">
    <source>
        <dbReference type="ARBA" id="ARBA00023065"/>
    </source>
</evidence>
<comment type="subcellular location">
    <subcellularLocation>
        <location evidence="1">Cell outer membrane</location>
        <topology evidence="1">Multi-pass membrane protein</topology>
    </subcellularLocation>
</comment>
<evidence type="ECO:0000313" key="13">
    <source>
        <dbReference type="EMBL" id="URI10405.1"/>
    </source>
</evidence>
<keyword evidence="14" id="KW-1185">Reference proteome</keyword>
<keyword evidence="3" id="KW-0813">Transport</keyword>
<gene>
    <name evidence="13" type="ORF">MW290_15430</name>
</gene>
<keyword evidence="5" id="KW-0812">Transmembrane</keyword>
<accession>A0ABY4SCT6</accession>
<feature type="chain" id="PRO_5046682439" evidence="11">
    <location>
        <begin position="21"/>
        <end position="336"/>
    </location>
</feature>
<evidence type="ECO:0000256" key="3">
    <source>
        <dbReference type="ARBA" id="ARBA00022448"/>
    </source>
</evidence>
<dbReference type="InterPro" id="IPR023614">
    <property type="entry name" value="Porin_dom_sf"/>
</dbReference>
<keyword evidence="10" id="KW-0998">Cell outer membrane</keyword>
<keyword evidence="6 11" id="KW-0732">Signal</keyword>
<proteinExistence type="predicted"/>
<organism evidence="13 14">
    <name type="scientific">Aquincola tertiaricarbonis</name>
    <dbReference type="NCBI Taxonomy" id="391953"/>
    <lineage>
        <taxon>Bacteria</taxon>
        <taxon>Pseudomonadati</taxon>
        <taxon>Pseudomonadota</taxon>
        <taxon>Betaproteobacteria</taxon>
        <taxon>Burkholderiales</taxon>
        <taxon>Sphaerotilaceae</taxon>
        <taxon>Aquincola</taxon>
    </lineage>
</organism>
<comment type="subunit">
    <text evidence="2">Homotrimer.</text>
</comment>
<dbReference type="Pfam" id="PF13609">
    <property type="entry name" value="Porin_4"/>
    <property type="match status" value="1"/>
</dbReference>
<keyword evidence="9" id="KW-0472">Membrane</keyword>
<evidence type="ECO:0000256" key="2">
    <source>
        <dbReference type="ARBA" id="ARBA00011233"/>
    </source>
</evidence>
<dbReference type="PANTHER" id="PTHR34501:SF9">
    <property type="entry name" value="MAJOR OUTER MEMBRANE PROTEIN P.IA"/>
    <property type="match status" value="1"/>
</dbReference>
<evidence type="ECO:0000256" key="10">
    <source>
        <dbReference type="ARBA" id="ARBA00023237"/>
    </source>
</evidence>
<dbReference type="Proteomes" id="UP001056201">
    <property type="component" value="Chromosome 2"/>
</dbReference>
<dbReference type="Gene3D" id="2.40.160.10">
    <property type="entry name" value="Porin"/>
    <property type="match status" value="1"/>
</dbReference>
<evidence type="ECO:0000256" key="8">
    <source>
        <dbReference type="ARBA" id="ARBA00023114"/>
    </source>
</evidence>
<evidence type="ECO:0000256" key="6">
    <source>
        <dbReference type="ARBA" id="ARBA00022729"/>
    </source>
</evidence>
<feature type="domain" description="Porin" evidence="12">
    <location>
        <begin position="7"/>
        <end position="307"/>
    </location>
</feature>
<keyword evidence="7" id="KW-0406">Ion transport</keyword>
<dbReference type="InterPro" id="IPR050298">
    <property type="entry name" value="Gram-neg_bact_OMP"/>
</dbReference>
<evidence type="ECO:0000256" key="1">
    <source>
        <dbReference type="ARBA" id="ARBA00004571"/>
    </source>
</evidence>
<sequence length="336" mass="35522">MKKTLFALAALGAFAGAASAQSSVQLFGTVDLAARYVKNGDVKRTDLASNGNSTSRLGVRGVEDLGGGLKAGFWLEAAVNPDSGTADSSRFWGRRSTVSLMGDFGEVRLGRDKMPTQLAFEAYDVFGATGIADINTTYRVPSGITVAANSRADNAVQYFLPGNLNGVYGSLAVAAGEGVTGGKYMGGRLGWASGPVDVSVAYGQNEITDSDDFKRFVVGGSYDFQVVKVLANYQETKFQDQKDRHMTVGASVPFGVGEFKASYSKIDGRGGAIADRDADQFAIGYVHNLSKRTALYTTYAYIKNDGTANYVVADNGATSMTGRKSQGVDVGIRHSF</sequence>
<keyword evidence="4" id="KW-1134">Transmembrane beta strand</keyword>
<dbReference type="PRINTS" id="PR00184">
    <property type="entry name" value="NEISSPPORIN"/>
</dbReference>
<name>A0ABY4SCT6_AQUTE</name>
<evidence type="ECO:0000256" key="5">
    <source>
        <dbReference type="ARBA" id="ARBA00022692"/>
    </source>
</evidence>
<evidence type="ECO:0000259" key="12">
    <source>
        <dbReference type="Pfam" id="PF13609"/>
    </source>
</evidence>
<evidence type="ECO:0000256" key="4">
    <source>
        <dbReference type="ARBA" id="ARBA00022452"/>
    </source>
</evidence>
<evidence type="ECO:0000256" key="9">
    <source>
        <dbReference type="ARBA" id="ARBA00023136"/>
    </source>
</evidence>
<keyword evidence="8" id="KW-0626">Porin</keyword>
<reference evidence="13" key="1">
    <citation type="submission" date="2022-05" db="EMBL/GenBank/DDBJ databases">
        <title>An RpoN-dependent PEP-CTERM gene is involved in floc formation of an Aquincola tertiaricarbonis strain.</title>
        <authorList>
            <person name="Qiu D."/>
            <person name="Xia M."/>
        </authorList>
    </citation>
    <scope>NUCLEOTIDE SEQUENCE</scope>
    <source>
        <strain evidence="13">RN12</strain>
    </source>
</reference>
<dbReference type="CDD" id="cd00342">
    <property type="entry name" value="gram_neg_porins"/>
    <property type="match status" value="1"/>
</dbReference>
<evidence type="ECO:0000256" key="11">
    <source>
        <dbReference type="SAM" id="SignalP"/>
    </source>
</evidence>
<dbReference type="SUPFAM" id="SSF56935">
    <property type="entry name" value="Porins"/>
    <property type="match status" value="1"/>
</dbReference>
<dbReference type="InterPro" id="IPR002299">
    <property type="entry name" value="Porin_Neis"/>
</dbReference>
<dbReference type="RefSeq" id="WP_250198608.1">
    <property type="nucleotide sequence ID" value="NZ_CP097636.1"/>
</dbReference>
<evidence type="ECO:0000313" key="14">
    <source>
        <dbReference type="Proteomes" id="UP001056201"/>
    </source>
</evidence>
<dbReference type="EMBL" id="CP097636">
    <property type="protein sequence ID" value="URI10405.1"/>
    <property type="molecule type" value="Genomic_DNA"/>
</dbReference>
<protein>
    <submittedName>
        <fullName evidence="13">Porin</fullName>
    </submittedName>
</protein>